<reference evidence="2 3" key="1">
    <citation type="submission" date="2019-07" db="EMBL/GenBank/DDBJ databases">
        <title>Lysobacter weifangensis sp. nov., isolated from bensulfuron-methyl contaminated farmland soil.</title>
        <authorList>
            <person name="Zhao H."/>
        </authorList>
    </citation>
    <scope>NUCLEOTIDE SEQUENCE [LARGE SCALE GENOMIC DNA]</scope>
    <source>
        <strain evidence="2 3">CC-Bw-6</strain>
    </source>
</reference>
<feature type="signal peptide" evidence="1">
    <location>
        <begin position="1"/>
        <end position="22"/>
    </location>
</feature>
<keyword evidence="3" id="KW-1185">Reference proteome</keyword>
<name>A0A516V1X4_9GAMM</name>
<evidence type="ECO:0008006" key="4">
    <source>
        <dbReference type="Google" id="ProtNLM"/>
    </source>
</evidence>
<dbReference type="PANTHER" id="PTHR37549">
    <property type="entry name" value="LIPOPROTEIN LPRI"/>
    <property type="match status" value="1"/>
</dbReference>
<keyword evidence="1" id="KW-0732">Signal</keyword>
<evidence type="ECO:0000256" key="1">
    <source>
        <dbReference type="SAM" id="SignalP"/>
    </source>
</evidence>
<dbReference type="InterPro" id="IPR052755">
    <property type="entry name" value="Lysozyme_Inhibitor_LprI"/>
</dbReference>
<dbReference type="Proteomes" id="UP000315891">
    <property type="component" value="Chromosome"/>
</dbReference>
<sequence>MAILRALMFALLSLAGIATAQAASFDCAKARTGVDKAVCADPKLSEYDERIAAAYKRELDEWNGAIRAYVRNDQRHWLSEIRRIDKNDSEIEANCAEGDLPCLRREYQLRTDEIESSGYRNSGVYQRSDGGGNLLVQAIRNADIRLRLYDRRNSKIIATAQDEAEAQRTGLPQLQRDTFQWDGPDTFILEAADADGQAPADGCALTVHFTEKAATVLQQGGCGGARLEGTYLRDLDDLLTNYEFSPD</sequence>
<dbReference type="RefSeq" id="WP_143878042.1">
    <property type="nucleotide sequence ID" value="NZ_BAABLZ010000002.1"/>
</dbReference>
<dbReference type="OrthoDB" id="5957809at2"/>
<dbReference type="GO" id="GO:0005576">
    <property type="term" value="C:extracellular region"/>
    <property type="evidence" value="ECO:0007669"/>
    <property type="project" value="TreeGrafter"/>
</dbReference>
<dbReference type="AlphaFoldDB" id="A0A516V1X4"/>
<accession>A0A516V1X4</accession>
<dbReference type="EMBL" id="CP041742">
    <property type="protein sequence ID" value="QDQ72526.1"/>
    <property type="molecule type" value="Genomic_DNA"/>
</dbReference>
<evidence type="ECO:0000313" key="2">
    <source>
        <dbReference type="EMBL" id="QDQ72526.1"/>
    </source>
</evidence>
<proteinExistence type="predicted"/>
<feature type="chain" id="PRO_5021815388" description="DUF1311 domain-containing protein" evidence="1">
    <location>
        <begin position="23"/>
        <end position="247"/>
    </location>
</feature>
<gene>
    <name evidence="2" type="ORF">FNZ56_00810</name>
</gene>
<protein>
    <recommendedName>
        <fullName evidence="4">DUF1311 domain-containing protein</fullName>
    </recommendedName>
</protein>
<organism evidence="2 3">
    <name type="scientific">Pseudoluteimonas lycopersici</name>
    <dbReference type="NCBI Taxonomy" id="1324796"/>
    <lineage>
        <taxon>Bacteria</taxon>
        <taxon>Pseudomonadati</taxon>
        <taxon>Pseudomonadota</taxon>
        <taxon>Gammaproteobacteria</taxon>
        <taxon>Lysobacterales</taxon>
        <taxon>Lysobacteraceae</taxon>
        <taxon>Pseudoluteimonas</taxon>
    </lineage>
</organism>
<dbReference type="PANTHER" id="PTHR37549:SF1">
    <property type="entry name" value="LIPOPROTEIN LPRI"/>
    <property type="match status" value="1"/>
</dbReference>
<evidence type="ECO:0000313" key="3">
    <source>
        <dbReference type="Proteomes" id="UP000315891"/>
    </source>
</evidence>